<dbReference type="SUPFAM" id="SSF48726">
    <property type="entry name" value="Immunoglobulin"/>
    <property type="match status" value="1"/>
</dbReference>
<organism evidence="10 11">
    <name type="scientific">Cyprinus carpio carpio</name>
    <dbReference type="NCBI Taxonomy" id="630221"/>
    <lineage>
        <taxon>Eukaryota</taxon>
        <taxon>Metazoa</taxon>
        <taxon>Chordata</taxon>
        <taxon>Craniata</taxon>
        <taxon>Vertebrata</taxon>
        <taxon>Euteleostomi</taxon>
        <taxon>Actinopterygii</taxon>
        <taxon>Neopterygii</taxon>
        <taxon>Teleostei</taxon>
        <taxon>Ostariophysi</taxon>
        <taxon>Cypriniformes</taxon>
        <taxon>Cyprinidae</taxon>
        <taxon>Cyprininae</taxon>
        <taxon>Cyprinus</taxon>
    </lineage>
</organism>
<dbReference type="PANTHER" id="PTHR19433">
    <property type="entry name" value="T-CELL RECEPTOR ALPHA CHAIN V REGION-RELATED"/>
    <property type="match status" value="1"/>
</dbReference>
<dbReference type="GeneTree" id="ENSGT01120000275363"/>
<feature type="domain" description="Ig-like" evidence="9">
    <location>
        <begin position="32"/>
        <end position="130"/>
    </location>
</feature>
<evidence type="ECO:0000256" key="8">
    <source>
        <dbReference type="SAM" id="SignalP"/>
    </source>
</evidence>
<keyword evidence="5" id="KW-0472">Membrane</keyword>
<feature type="signal peptide" evidence="8">
    <location>
        <begin position="1"/>
        <end position="29"/>
    </location>
</feature>
<dbReference type="GO" id="GO:0009617">
    <property type="term" value="P:response to bacterium"/>
    <property type="evidence" value="ECO:0007669"/>
    <property type="project" value="TreeGrafter"/>
</dbReference>
<dbReference type="InterPro" id="IPR007110">
    <property type="entry name" value="Ig-like_dom"/>
</dbReference>
<feature type="chain" id="PRO_5039927716" evidence="8">
    <location>
        <begin position="30"/>
        <end position="134"/>
    </location>
</feature>
<keyword evidence="7" id="KW-0325">Glycoprotein</keyword>
<name>A0A9J7XQI8_CYPCA</name>
<dbReference type="InterPro" id="IPR013106">
    <property type="entry name" value="Ig_V-set"/>
</dbReference>
<comment type="subcellular location">
    <subcellularLocation>
        <location evidence="1">Cell membrane</location>
    </subcellularLocation>
</comment>
<accession>A0A9J7XQI8</accession>
<evidence type="ECO:0000256" key="5">
    <source>
        <dbReference type="ARBA" id="ARBA00023136"/>
    </source>
</evidence>
<evidence type="ECO:0000259" key="9">
    <source>
        <dbReference type="PROSITE" id="PS50835"/>
    </source>
</evidence>
<dbReference type="PANTHER" id="PTHR19433:SF133">
    <property type="entry name" value="IMMUNE-TYPE RECEPTOR 5 PRECURSOR-RELATED"/>
    <property type="match status" value="1"/>
</dbReference>
<dbReference type="Ensembl" id="ENSCCRT00000193032.1">
    <property type="protein sequence ID" value="ENSCCRP00000108741.1"/>
    <property type="gene ID" value="ENSCCRG00000075340.1"/>
</dbReference>
<dbReference type="InterPro" id="IPR003599">
    <property type="entry name" value="Ig_sub"/>
</dbReference>
<keyword evidence="3 8" id="KW-0732">Signal</keyword>
<dbReference type="InterPro" id="IPR036179">
    <property type="entry name" value="Ig-like_dom_sf"/>
</dbReference>
<proteinExistence type="predicted"/>
<dbReference type="Pfam" id="PF07686">
    <property type="entry name" value="V-set"/>
    <property type="match status" value="1"/>
</dbReference>
<dbReference type="CDD" id="cd00099">
    <property type="entry name" value="IgV"/>
    <property type="match status" value="1"/>
</dbReference>
<dbReference type="GO" id="GO:0002376">
    <property type="term" value="P:immune system process"/>
    <property type="evidence" value="ECO:0007669"/>
    <property type="project" value="UniProtKB-KW"/>
</dbReference>
<protein>
    <submittedName>
        <fullName evidence="10">Secreted immunoglobulin domain 1</fullName>
    </submittedName>
</protein>
<dbReference type="OMA" id="GTYYCGF"/>
<evidence type="ECO:0000256" key="2">
    <source>
        <dbReference type="ARBA" id="ARBA00022475"/>
    </source>
</evidence>
<evidence type="ECO:0000256" key="6">
    <source>
        <dbReference type="ARBA" id="ARBA00023157"/>
    </source>
</evidence>
<evidence type="ECO:0000256" key="4">
    <source>
        <dbReference type="ARBA" id="ARBA00022859"/>
    </source>
</evidence>
<reference evidence="10" key="1">
    <citation type="submission" date="2025-08" db="UniProtKB">
        <authorList>
            <consortium name="Ensembl"/>
        </authorList>
    </citation>
    <scope>IDENTIFICATION</scope>
</reference>
<evidence type="ECO:0000256" key="1">
    <source>
        <dbReference type="ARBA" id="ARBA00004236"/>
    </source>
</evidence>
<dbReference type="SMART" id="SM00409">
    <property type="entry name" value="IG"/>
    <property type="match status" value="1"/>
</dbReference>
<dbReference type="InterPro" id="IPR052051">
    <property type="entry name" value="TCR_complex_component"/>
</dbReference>
<dbReference type="Proteomes" id="UP001108240">
    <property type="component" value="Unplaced"/>
</dbReference>
<evidence type="ECO:0000313" key="10">
    <source>
        <dbReference type="Ensembl" id="ENSCCRP00000108741.1"/>
    </source>
</evidence>
<reference evidence="10" key="2">
    <citation type="submission" date="2025-09" db="UniProtKB">
        <authorList>
            <consortium name="Ensembl"/>
        </authorList>
    </citation>
    <scope>IDENTIFICATION</scope>
</reference>
<keyword evidence="11" id="KW-1185">Reference proteome</keyword>
<evidence type="ECO:0000256" key="7">
    <source>
        <dbReference type="ARBA" id="ARBA00023180"/>
    </source>
</evidence>
<keyword evidence="2" id="KW-1003">Cell membrane</keyword>
<dbReference type="PROSITE" id="PS50835">
    <property type="entry name" value="IG_LIKE"/>
    <property type="match status" value="1"/>
</dbReference>
<dbReference type="AlphaFoldDB" id="A0A9J7XQI8"/>
<dbReference type="Gene3D" id="2.60.40.10">
    <property type="entry name" value="Immunoglobulins"/>
    <property type="match status" value="1"/>
</dbReference>
<dbReference type="GO" id="GO:0005886">
    <property type="term" value="C:plasma membrane"/>
    <property type="evidence" value="ECO:0007669"/>
    <property type="project" value="UniProtKB-SubCell"/>
</dbReference>
<keyword evidence="6" id="KW-1015">Disulfide bond</keyword>
<evidence type="ECO:0000313" key="11">
    <source>
        <dbReference type="Proteomes" id="UP001108240"/>
    </source>
</evidence>
<sequence>MDLHISCNIKLFTLVYLALHCFLWNSSLSVSVQQGQNVTLSCPLMANSSHGVLSWYKQTLWHEPQLILSYNITDTSRVRYGTGLDRSRYAILTRKGLNPRHLLQIITTLRNDTGTYYCGFSDKNKTQMLDLNAN</sequence>
<evidence type="ECO:0000256" key="3">
    <source>
        <dbReference type="ARBA" id="ARBA00022729"/>
    </source>
</evidence>
<dbReference type="SMART" id="SM00406">
    <property type="entry name" value="IGv"/>
    <property type="match status" value="1"/>
</dbReference>
<dbReference type="InterPro" id="IPR013783">
    <property type="entry name" value="Ig-like_fold"/>
</dbReference>
<keyword evidence="4" id="KW-0391">Immunity</keyword>